<evidence type="ECO:0000313" key="1">
    <source>
        <dbReference type="EMBL" id="CDW19236.1"/>
    </source>
</evidence>
<organism evidence="1">
    <name type="scientific">Lepeophtheirus salmonis</name>
    <name type="common">Salmon louse</name>
    <name type="synonym">Caligus salmonis</name>
    <dbReference type="NCBI Taxonomy" id="72036"/>
    <lineage>
        <taxon>Eukaryota</taxon>
        <taxon>Metazoa</taxon>
        <taxon>Ecdysozoa</taxon>
        <taxon>Arthropoda</taxon>
        <taxon>Crustacea</taxon>
        <taxon>Multicrustacea</taxon>
        <taxon>Hexanauplia</taxon>
        <taxon>Copepoda</taxon>
        <taxon>Siphonostomatoida</taxon>
        <taxon>Caligidae</taxon>
        <taxon>Lepeophtheirus</taxon>
    </lineage>
</organism>
<dbReference type="EMBL" id="HACA01001875">
    <property type="protein sequence ID" value="CDW19236.1"/>
    <property type="molecule type" value="Transcribed_RNA"/>
</dbReference>
<protein>
    <submittedName>
        <fullName evidence="1">Uncharacterized protein</fullName>
    </submittedName>
</protein>
<dbReference type="AlphaFoldDB" id="A0A0K2T168"/>
<proteinExistence type="predicted"/>
<sequence length="29" mass="3401">MLCPKRNQLNRNSVIIYSLLHVITTNIFV</sequence>
<accession>A0A0K2T168</accession>
<name>A0A0K2T168_LEPSM</name>
<reference evidence="1" key="1">
    <citation type="submission" date="2014-05" db="EMBL/GenBank/DDBJ databases">
        <authorList>
            <person name="Chronopoulou M."/>
        </authorList>
    </citation>
    <scope>NUCLEOTIDE SEQUENCE</scope>
    <source>
        <tissue evidence="1">Whole organism</tissue>
    </source>
</reference>